<dbReference type="AlphaFoldDB" id="K1WVK7"/>
<feature type="domain" description="3-beta hydroxysteroid dehydrogenase/isomerase" evidence="4">
    <location>
        <begin position="48"/>
        <end position="316"/>
    </location>
</feature>
<dbReference type="EMBL" id="JH921455">
    <property type="protein sequence ID" value="EKD12688.1"/>
    <property type="molecule type" value="Genomic_DNA"/>
</dbReference>
<evidence type="ECO:0000259" key="5">
    <source>
        <dbReference type="Pfam" id="PF01814"/>
    </source>
</evidence>
<feature type="compositionally biased region" description="Low complexity" evidence="3">
    <location>
        <begin position="9"/>
        <end position="26"/>
    </location>
</feature>
<feature type="region of interest" description="Disordered" evidence="3">
    <location>
        <begin position="1"/>
        <end position="26"/>
    </location>
</feature>
<evidence type="ECO:0000256" key="3">
    <source>
        <dbReference type="SAM" id="MobiDB-lite"/>
    </source>
</evidence>
<sequence>MEAVKDQIGLASGASSPTTSSSLSNTLTSMRSMGKWPSLSDGSLGDVLIIGGCGFLGHHIVRFCDNDPACTSVTVMCRSPFKNLQDGVNYLIGDITNIQHVRHVMRKVKPKTIINTASPHAYKDHESVPDIFRVNINGNQNLLLAAREIGTVKLYIYTSSAPIVASPGGGYDHADENAPTLAVPRLIRGDPYHIAKALADKIVLQANGKGGILTCTIRPTALYGEGDGQMVGPVIQALEDGYTGMWTGYNDAEMDVVYVGHVAIAHLLAAKGMLAEMSDPKAIKISGQAYNITDDEPHHPLDFFRMFWATAGHERPFEGIIYIPPHIVMAMAHFAEWFVWATSKGKLRPKALLVERMEFVLYTRTYSIEKAKSMLGFTPWKDQPYVNQIEAIKGSVAHYLLPENHGAVKTGAIPAWPETPFKLITSTGVLTDPSVPKGHHCVEAARFMAQTHNTIFRALNAIYAHSYNVRPATSAASSLLSYCSTTYDFMHHHQLVEEHVYFPAIEAASTKSLMQENVSQHLLMEKGLEAFRRYAEVTHKESFSGEGLRRVIDGFKEAYEKHQHEEIGTILSLGKVIDSDTLKTIDMEMRSEAERQSDVFKQVLLSLSFLLPLPITSSLRIAPFVLSAQDSHFLIDGKIHAYPPLNPISRIFVPVFVSLFMYPRHADAWEYAPSTLRGGRKPLPAPARNSNNNNNNDDHDDCDGDGGCCCFFADGAKVYMQGVKFGVPAFYAWVDTLQGSRAVQRLVLAIAALCLAYAVLR</sequence>
<evidence type="ECO:0000256" key="2">
    <source>
        <dbReference type="ARBA" id="ARBA00023002"/>
    </source>
</evidence>
<dbReference type="RefSeq" id="XP_007297146.1">
    <property type="nucleotide sequence ID" value="XM_007297084.1"/>
</dbReference>
<dbReference type="Gene3D" id="1.20.120.520">
    <property type="entry name" value="nmb1532 protein domain like"/>
    <property type="match status" value="1"/>
</dbReference>
<proteinExistence type="inferred from homology"/>
<dbReference type="PANTHER" id="PTHR43245:SF51">
    <property type="entry name" value="SHORT CHAIN DEHYDROGENASE_REDUCTASE FAMILY 42E, MEMBER 2"/>
    <property type="match status" value="1"/>
</dbReference>
<dbReference type="Gene3D" id="3.40.50.720">
    <property type="entry name" value="NAD(P)-binding Rossmann-like Domain"/>
    <property type="match status" value="1"/>
</dbReference>
<dbReference type="InterPro" id="IPR036291">
    <property type="entry name" value="NAD(P)-bd_dom_sf"/>
</dbReference>
<accession>K1WVK7</accession>
<dbReference type="GeneID" id="18765192"/>
<dbReference type="PANTHER" id="PTHR43245">
    <property type="entry name" value="BIFUNCTIONAL POLYMYXIN RESISTANCE PROTEIN ARNA"/>
    <property type="match status" value="1"/>
</dbReference>
<dbReference type="STRING" id="1072389.K1WVK7"/>
<dbReference type="Proteomes" id="UP000006753">
    <property type="component" value="Unassembled WGS sequence"/>
</dbReference>
<dbReference type="HOGENOM" id="CLU_402262_0_0_1"/>
<name>K1WVK7_MARBU</name>
<keyword evidence="7" id="KW-1185">Reference proteome</keyword>
<gene>
    <name evidence="6" type="ORF">MBM_09257</name>
</gene>
<dbReference type="eggNOG" id="KOG1430">
    <property type="taxonomic scope" value="Eukaryota"/>
</dbReference>
<dbReference type="Pfam" id="PF01073">
    <property type="entry name" value="3Beta_HSD"/>
    <property type="match status" value="1"/>
</dbReference>
<dbReference type="SUPFAM" id="SSF51735">
    <property type="entry name" value="NAD(P)-binding Rossmann-fold domains"/>
    <property type="match status" value="1"/>
</dbReference>
<dbReference type="OMA" id="DPYHIAK"/>
<dbReference type="KEGG" id="mbe:MBM_09257"/>
<evidence type="ECO:0000313" key="6">
    <source>
        <dbReference type="EMBL" id="EKD12688.1"/>
    </source>
</evidence>
<reference evidence="6 7" key="1">
    <citation type="journal article" date="2012" name="BMC Genomics">
        <title>Sequencing the genome of Marssonina brunnea reveals fungus-poplar co-evolution.</title>
        <authorList>
            <person name="Zhu S."/>
            <person name="Cao Y.-Z."/>
            <person name="Jiang C."/>
            <person name="Tan B.-Y."/>
            <person name="Wang Z."/>
            <person name="Feng S."/>
            <person name="Zhang L."/>
            <person name="Su X.-H."/>
            <person name="Brejova B."/>
            <person name="Vinar T."/>
            <person name="Xu M."/>
            <person name="Wang M.-X."/>
            <person name="Zhang S.-G."/>
            <person name="Huang M.-R."/>
            <person name="Wu R."/>
            <person name="Zhou Y."/>
        </authorList>
    </citation>
    <scope>NUCLEOTIDE SEQUENCE [LARGE SCALE GENOMIC DNA]</scope>
    <source>
        <strain evidence="6 7">MB_m1</strain>
    </source>
</reference>
<evidence type="ECO:0000313" key="7">
    <source>
        <dbReference type="Proteomes" id="UP000006753"/>
    </source>
</evidence>
<evidence type="ECO:0000256" key="1">
    <source>
        <dbReference type="ARBA" id="ARBA00009219"/>
    </source>
</evidence>
<evidence type="ECO:0000259" key="4">
    <source>
        <dbReference type="Pfam" id="PF01073"/>
    </source>
</evidence>
<dbReference type="InterPro" id="IPR002225">
    <property type="entry name" value="3Beta_OHSteriod_DH/Estase"/>
</dbReference>
<organism evidence="6 7">
    <name type="scientific">Marssonina brunnea f. sp. multigermtubi (strain MB_m1)</name>
    <name type="common">Marssonina leaf spot fungus</name>
    <dbReference type="NCBI Taxonomy" id="1072389"/>
    <lineage>
        <taxon>Eukaryota</taxon>
        <taxon>Fungi</taxon>
        <taxon>Dikarya</taxon>
        <taxon>Ascomycota</taxon>
        <taxon>Pezizomycotina</taxon>
        <taxon>Leotiomycetes</taxon>
        <taxon>Helotiales</taxon>
        <taxon>Drepanopezizaceae</taxon>
        <taxon>Drepanopeziza</taxon>
    </lineage>
</organism>
<comment type="similarity">
    <text evidence="1">Belongs to the 3-beta-HSD family.</text>
</comment>
<protein>
    <submittedName>
        <fullName evidence="6">C-3 sterol dehydrogenase/C-4 decarboxylase</fullName>
    </submittedName>
</protein>
<dbReference type="InterPro" id="IPR050177">
    <property type="entry name" value="Lipid_A_modif_metabolic_enz"/>
</dbReference>
<feature type="domain" description="Hemerythrin-like" evidence="5">
    <location>
        <begin position="446"/>
        <end position="569"/>
    </location>
</feature>
<dbReference type="OrthoDB" id="10058185at2759"/>
<keyword evidence="2" id="KW-0560">Oxidoreductase</keyword>
<dbReference type="GO" id="GO:0006694">
    <property type="term" value="P:steroid biosynthetic process"/>
    <property type="evidence" value="ECO:0007669"/>
    <property type="project" value="InterPro"/>
</dbReference>
<dbReference type="Pfam" id="PF01814">
    <property type="entry name" value="Hemerythrin"/>
    <property type="match status" value="1"/>
</dbReference>
<dbReference type="InterPro" id="IPR012312">
    <property type="entry name" value="Hemerythrin-like"/>
</dbReference>
<dbReference type="GO" id="GO:0016616">
    <property type="term" value="F:oxidoreductase activity, acting on the CH-OH group of donors, NAD or NADP as acceptor"/>
    <property type="evidence" value="ECO:0007669"/>
    <property type="project" value="InterPro"/>
</dbReference>
<dbReference type="InParanoid" id="K1WVK7"/>